<organism evidence="1 2">
    <name type="scientific">Streptomyces phaeoluteigriseus</name>
    <dbReference type="NCBI Taxonomy" id="114686"/>
    <lineage>
        <taxon>Bacteria</taxon>
        <taxon>Bacillati</taxon>
        <taxon>Actinomycetota</taxon>
        <taxon>Actinomycetes</taxon>
        <taxon>Kitasatosporales</taxon>
        <taxon>Streptomycetaceae</taxon>
        <taxon>Streptomyces</taxon>
        <taxon>Streptomyces aurantiacus group</taxon>
    </lineage>
</organism>
<sequence>MTADAVEKLLADVCGTLARAGFDVASAGDEGSPGLRVRRDTDSVLVGWVPGSELDPAGREDTEFEGIRAALRSALLAILTQAGHPVQVDHASGEVRVRLLA</sequence>
<evidence type="ECO:0000313" key="2">
    <source>
        <dbReference type="Proteomes" id="UP000184286"/>
    </source>
</evidence>
<evidence type="ECO:0000313" key="1">
    <source>
        <dbReference type="EMBL" id="OQD56773.1"/>
    </source>
</evidence>
<dbReference type="RefSeq" id="WP_073494921.1">
    <property type="nucleotide sequence ID" value="NZ_MPOH02000008.1"/>
</dbReference>
<reference evidence="1 2" key="2">
    <citation type="submission" date="2017-02" db="EMBL/GenBank/DDBJ databases">
        <title>Draft genome sequence of Streptomyces phaeoluteigriseus type strain DSM41896.</title>
        <authorList>
            <person name="Salih T.S."/>
            <person name="Algora Gallardo L."/>
            <person name="Melo Santos T."/>
            <person name="Filgueira Martinez S."/>
            <person name="Herron P.R."/>
        </authorList>
    </citation>
    <scope>NUCLEOTIDE SEQUENCE [LARGE SCALE GENOMIC DNA]</scope>
    <source>
        <strain evidence="1 2">DSM 41896</strain>
    </source>
</reference>
<accession>A0A1V6MWV6</accession>
<reference evidence="2" key="1">
    <citation type="submission" date="2016-11" db="EMBL/GenBank/DDBJ databases">
        <authorList>
            <person name="Schniete J.K."/>
            <person name="Salih T."/>
            <person name="Algora Gallardo L."/>
            <person name="Martinez Fernandez S."/>
            <person name="Herron P.R."/>
        </authorList>
    </citation>
    <scope>NUCLEOTIDE SEQUENCE [LARGE SCALE GENOMIC DNA]</scope>
    <source>
        <strain evidence="2">DSM 41896</strain>
    </source>
</reference>
<comment type="caution">
    <text evidence="1">The sequence shown here is derived from an EMBL/GenBank/DDBJ whole genome shotgun (WGS) entry which is preliminary data.</text>
</comment>
<dbReference type="AlphaFoldDB" id="A0A1V6MWV6"/>
<name>A0A1V6MWV6_9ACTN</name>
<gene>
    <name evidence="1" type="ORF">BM536_007320</name>
</gene>
<proteinExistence type="predicted"/>
<dbReference type="OrthoDB" id="4236587at2"/>
<protein>
    <submittedName>
        <fullName evidence="1">Uncharacterized protein</fullName>
    </submittedName>
</protein>
<dbReference type="Proteomes" id="UP000184286">
    <property type="component" value="Unassembled WGS sequence"/>
</dbReference>
<dbReference type="EMBL" id="MPOH02000008">
    <property type="protein sequence ID" value="OQD56773.1"/>
    <property type="molecule type" value="Genomic_DNA"/>
</dbReference>